<feature type="transmembrane region" description="Helical" evidence="8">
    <location>
        <begin position="144"/>
        <end position="166"/>
    </location>
</feature>
<accession>A0A9X2NBF9</accession>
<dbReference type="GO" id="GO:0022857">
    <property type="term" value="F:transmembrane transporter activity"/>
    <property type="evidence" value="ECO:0007669"/>
    <property type="project" value="InterPro"/>
</dbReference>
<dbReference type="InterPro" id="IPR011701">
    <property type="entry name" value="MFS"/>
</dbReference>
<dbReference type="AlphaFoldDB" id="A0A9X2NBF9"/>
<evidence type="ECO:0000259" key="9">
    <source>
        <dbReference type="PROSITE" id="PS50850"/>
    </source>
</evidence>
<feature type="transmembrane region" description="Helical" evidence="8">
    <location>
        <begin position="410"/>
        <end position="434"/>
    </location>
</feature>
<dbReference type="PRINTS" id="PR01036">
    <property type="entry name" value="TCRTETB"/>
</dbReference>
<dbReference type="PANTHER" id="PTHR23501:SF191">
    <property type="entry name" value="VACUOLAR BASIC AMINO ACID TRANSPORTER 4"/>
    <property type="match status" value="1"/>
</dbReference>
<feature type="domain" description="Major facilitator superfamily (MFS) profile" evidence="9">
    <location>
        <begin position="21"/>
        <end position="500"/>
    </location>
</feature>
<evidence type="ECO:0000256" key="3">
    <source>
        <dbReference type="ARBA" id="ARBA00022448"/>
    </source>
</evidence>
<evidence type="ECO:0000256" key="1">
    <source>
        <dbReference type="ARBA" id="ARBA00004429"/>
    </source>
</evidence>
<dbReference type="Pfam" id="PF07690">
    <property type="entry name" value="MFS_1"/>
    <property type="match status" value="1"/>
</dbReference>
<dbReference type="CDD" id="cd17502">
    <property type="entry name" value="MFS_Azr1_MDR_like"/>
    <property type="match status" value="1"/>
</dbReference>
<evidence type="ECO:0000256" key="2">
    <source>
        <dbReference type="ARBA" id="ARBA00007520"/>
    </source>
</evidence>
<keyword evidence="11" id="KW-1185">Reference proteome</keyword>
<feature type="transmembrane region" description="Helical" evidence="8">
    <location>
        <begin position="86"/>
        <end position="105"/>
    </location>
</feature>
<feature type="transmembrane region" description="Helical" evidence="8">
    <location>
        <begin position="21"/>
        <end position="43"/>
    </location>
</feature>
<protein>
    <submittedName>
        <fullName evidence="10">MFS transporter</fullName>
    </submittedName>
</protein>
<dbReference type="Proteomes" id="UP001144096">
    <property type="component" value="Unassembled WGS sequence"/>
</dbReference>
<dbReference type="Gene3D" id="1.20.1250.20">
    <property type="entry name" value="MFS general substrate transporter like domains"/>
    <property type="match status" value="1"/>
</dbReference>
<feature type="transmembrane region" description="Helical" evidence="8">
    <location>
        <begin position="275"/>
        <end position="295"/>
    </location>
</feature>
<dbReference type="Gene3D" id="1.20.1720.10">
    <property type="entry name" value="Multidrug resistance protein D"/>
    <property type="match status" value="1"/>
</dbReference>
<feature type="transmembrane region" description="Helical" evidence="8">
    <location>
        <begin position="475"/>
        <end position="495"/>
    </location>
</feature>
<evidence type="ECO:0000256" key="8">
    <source>
        <dbReference type="SAM" id="Phobius"/>
    </source>
</evidence>
<dbReference type="RefSeq" id="WP_257920225.1">
    <property type="nucleotide sequence ID" value="NZ_JAMXQV010000005.1"/>
</dbReference>
<dbReference type="InterPro" id="IPR020846">
    <property type="entry name" value="MFS_dom"/>
</dbReference>
<feature type="transmembrane region" description="Helical" evidence="8">
    <location>
        <begin position="335"/>
        <end position="358"/>
    </location>
</feature>
<organism evidence="10 11">
    <name type="scientific">Amycolatopsis iheyensis</name>
    <dbReference type="NCBI Taxonomy" id="2945988"/>
    <lineage>
        <taxon>Bacteria</taxon>
        <taxon>Bacillati</taxon>
        <taxon>Actinomycetota</taxon>
        <taxon>Actinomycetes</taxon>
        <taxon>Pseudonocardiales</taxon>
        <taxon>Pseudonocardiaceae</taxon>
        <taxon>Amycolatopsis</taxon>
    </lineage>
</organism>
<dbReference type="FunFam" id="1.20.1720.10:FF:000004">
    <property type="entry name" value="EmrB/QacA family drug resistance transporter"/>
    <property type="match status" value="1"/>
</dbReference>
<feature type="transmembrane region" description="Helical" evidence="8">
    <location>
        <begin position="301"/>
        <end position="323"/>
    </location>
</feature>
<keyword evidence="7 8" id="KW-0472">Membrane</keyword>
<dbReference type="SUPFAM" id="SSF103473">
    <property type="entry name" value="MFS general substrate transporter"/>
    <property type="match status" value="1"/>
</dbReference>
<evidence type="ECO:0000313" key="10">
    <source>
        <dbReference type="EMBL" id="MCR6483589.1"/>
    </source>
</evidence>
<dbReference type="PANTHER" id="PTHR23501">
    <property type="entry name" value="MAJOR FACILITATOR SUPERFAMILY"/>
    <property type="match status" value="1"/>
</dbReference>
<evidence type="ECO:0000256" key="5">
    <source>
        <dbReference type="ARBA" id="ARBA00022692"/>
    </source>
</evidence>
<dbReference type="InterPro" id="IPR036259">
    <property type="entry name" value="MFS_trans_sf"/>
</dbReference>
<comment type="subcellular location">
    <subcellularLocation>
        <location evidence="1">Cell inner membrane</location>
        <topology evidence="1">Multi-pass membrane protein</topology>
    </subcellularLocation>
</comment>
<dbReference type="EMBL" id="JAMXQV010000005">
    <property type="protein sequence ID" value="MCR6483589.1"/>
    <property type="molecule type" value="Genomic_DNA"/>
</dbReference>
<evidence type="ECO:0000313" key="11">
    <source>
        <dbReference type="Proteomes" id="UP001144096"/>
    </source>
</evidence>
<feature type="transmembrane region" description="Helical" evidence="8">
    <location>
        <begin position="210"/>
        <end position="233"/>
    </location>
</feature>
<comment type="caution">
    <text evidence="10">The sequence shown here is derived from an EMBL/GenBank/DDBJ whole genome shotgun (WGS) entry which is preliminary data.</text>
</comment>
<evidence type="ECO:0000256" key="4">
    <source>
        <dbReference type="ARBA" id="ARBA00022475"/>
    </source>
</evidence>
<feature type="transmembrane region" description="Helical" evidence="8">
    <location>
        <begin position="364"/>
        <end position="389"/>
    </location>
</feature>
<feature type="transmembrane region" description="Helical" evidence="8">
    <location>
        <begin position="111"/>
        <end position="132"/>
    </location>
</feature>
<keyword evidence="3" id="KW-0813">Transport</keyword>
<dbReference type="PROSITE" id="PS50850">
    <property type="entry name" value="MFS"/>
    <property type="match status" value="1"/>
</dbReference>
<keyword evidence="6 8" id="KW-1133">Transmembrane helix</keyword>
<proteinExistence type="inferred from homology"/>
<gene>
    <name evidence="10" type="ORF">M8542_12255</name>
</gene>
<reference evidence="10" key="1">
    <citation type="submission" date="2022-06" db="EMBL/GenBank/DDBJ databases">
        <title>Amycolatopsis iheyaensis sp. nov., a new species of the genus Amycolatopsis isolated from soil in Iheya island, Japan.</title>
        <authorList>
            <person name="Ngamcharungchit C."/>
            <person name="Kanto H."/>
            <person name="Take A."/>
            <person name="Intra B."/>
            <person name="Matsumoto A."/>
            <person name="Panbangred W."/>
            <person name="Inahashi Y."/>
        </authorList>
    </citation>
    <scope>NUCLEOTIDE SEQUENCE</scope>
    <source>
        <strain evidence="10">OK19-0408</strain>
    </source>
</reference>
<evidence type="ECO:0000256" key="7">
    <source>
        <dbReference type="ARBA" id="ARBA00023136"/>
    </source>
</evidence>
<comment type="similarity">
    <text evidence="2">Belongs to the major facilitator superfamily. TCR/Tet family.</text>
</comment>
<feature type="transmembrane region" description="Helical" evidence="8">
    <location>
        <begin position="172"/>
        <end position="190"/>
    </location>
</feature>
<feature type="transmembrane region" description="Helical" evidence="8">
    <location>
        <begin position="55"/>
        <end position="74"/>
    </location>
</feature>
<keyword evidence="4" id="KW-1003">Cell membrane</keyword>
<dbReference type="GO" id="GO:0005886">
    <property type="term" value="C:plasma membrane"/>
    <property type="evidence" value="ECO:0007669"/>
    <property type="project" value="UniProtKB-SubCell"/>
</dbReference>
<name>A0A9X2NBF9_9PSEU</name>
<feature type="transmembrane region" description="Helical" evidence="8">
    <location>
        <begin position="239"/>
        <end position="255"/>
    </location>
</feature>
<sequence length="504" mass="52230">MTTPAATSVKGVGFRSERGPVLLAVMLSTALVALDSTIIATAVPSVVRDLGGFSQFPWLFSIYLLTQAVTVPLYGKFADVLGRRPVMFFGIAAFLVGSVLCGAAWSMPVLIAARAVQGIGAGAIQPMSMTVIGDLYTVEERARVQGYVASVWGIASVVGPTLGGVFAEYLDWRWIFFINLPLGAIAALMLHRNFAERVERKAHKVDYTGAALLTIGCSLVILGLLEGGVAWAWGSVPSVAIFVMGALLLAVFVLVEKRAAEPVLPLWVFTRRILVGGNLLAVVVGAVLLGLTSYLPTYAQGVLGAGALVAGFAVAALTVGWPLSASLAGKIYLRIGFRDTALIGSVFIIGGGTLVALLDASSSLWFAAAAAFVLGVGLGLTSSPTLVAIQSVVGWDRRGVVTATNLFSRSLGSAVGVAVFGAIANATLASRFAAPPAEVAGHLPPSVDAASVVLDGHDDSPVATFVRGALAEATHYVFIGLLVVALVSVVALLLMPRKAEQLEF</sequence>
<evidence type="ECO:0000256" key="6">
    <source>
        <dbReference type="ARBA" id="ARBA00022989"/>
    </source>
</evidence>
<keyword evidence="5 8" id="KW-0812">Transmembrane</keyword>